<feature type="transmembrane region" description="Helical" evidence="2">
    <location>
        <begin position="782"/>
        <end position="800"/>
    </location>
</feature>
<evidence type="ECO:0000256" key="1">
    <source>
        <dbReference type="SAM" id="MobiDB-lite"/>
    </source>
</evidence>
<organism evidence="5 6">
    <name type="scientific">Colletotrichum karsti</name>
    <dbReference type="NCBI Taxonomy" id="1095194"/>
    <lineage>
        <taxon>Eukaryota</taxon>
        <taxon>Fungi</taxon>
        <taxon>Dikarya</taxon>
        <taxon>Ascomycota</taxon>
        <taxon>Pezizomycotina</taxon>
        <taxon>Sordariomycetes</taxon>
        <taxon>Hypocreomycetidae</taxon>
        <taxon>Glomerellales</taxon>
        <taxon>Glomerellaceae</taxon>
        <taxon>Colletotrichum</taxon>
        <taxon>Colletotrichum boninense species complex</taxon>
    </lineage>
</organism>
<protein>
    <submittedName>
        <fullName evidence="5">Amidase protein</fullName>
    </submittedName>
</protein>
<feature type="transmembrane region" description="Helical" evidence="2">
    <location>
        <begin position="1096"/>
        <end position="1120"/>
    </location>
</feature>
<reference evidence="5" key="1">
    <citation type="submission" date="2020-03" db="EMBL/GenBank/DDBJ databases">
        <authorList>
            <person name="He L."/>
        </authorList>
    </citation>
    <scope>NUCLEOTIDE SEQUENCE</scope>
    <source>
        <strain evidence="5">CkLH20</strain>
    </source>
</reference>
<accession>A0A9P6LI83</accession>
<evidence type="ECO:0000256" key="2">
    <source>
        <dbReference type="SAM" id="Phobius"/>
    </source>
</evidence>
<feature type="region of interest" description="Disordered" evidence="1">
    <location>
        <begin position="1009"/>
        <end position="1029"/>
    </location>
</feature>
<dbReference type="NCBIfam" id="NF005127">
    <property type="entry name" value="PRK06565.1"/>
    <property type="match status" value="1"/>
</dbReference>
<evidence type="ECO:0000313" key="5">
    <source>
        <dbReference type="EMBL" id="KAF9873332.1"/>
    </source>
</evidence>
<sequence>MKLKQWLATCLVAPCLMVSATDLSIFEASIEQLQTALSTGQINAVQLVAKHLHRISHYDRRGPRLDAIPVLNPLVFAHAQASDSYRAASNGSIRSNLEGIPCTLKDSYMMAGMTVSAGSPAFENLTASTDAFTVGKIRDGGGIVLGLTNMPPMANGGMQRGLYGRAESPYNGDYLAAAYASGSSNGAGSSTAASMGVFAMGEETVSSGRSPASNNGLVAYTPSRGVISIRGNWPLFPVADVVVPYARSVGDMFSILNVIVAEDQDKTADFWRGQPFVALPSVEDVRPRGSYHTLVNSSALSGKRIGVPKMYIGESDPQAQPIWVSPAVRKLWEQARATLESLGAIVEEVGFPLVTNYETAPETVDWDTDYPLPATTDDPDLAGPGELWSYGWDDFLHYVNDTDTVARLADVDPNLIFPQLPNTLPDRYGNQFGNRSVSNTGIVEGVTSRNGTSIFSLPGLEKHLKALEARRERDLEAWMDDQGLDALVWPSAGDVGRADAETNDTSAVHAWRNGVFFSNGNYAIRRFGVPTVSVSMGMLEDIDMPMGLTFASRAYDDNALLSYGFAFEKAHGKRASPPRTPELDSDAIPRRCARSVAGTKPPRLTAAASKLSGNIVEVSGTVEGDDAGGIDSVEVFVDGVSAGHVVVVNGEWSVLSEITPYDDSLGEVPVRFVNEPDQTLAMIVAFKVFDRHGSAVIVKSPDYPPESQAHEYYPCGKPSVSVEVLRYFYCNPSRIRDVRENFLDKIPNKLHRILLSDPDCKVLGPDCARNGWGIRVTEDPDWKLLALGALASPMLILVVLYSTTRGFLLVTVCVGTVVCLFSTSLRDLVRVLQLRDQQHRDGPMRITQAAQQQAEGSEGSGKGSGSESSSEKDIEAGTTKPSGKERSCISQFLYPSMRKGKDDEDGELKRHRRPMEDPELDGLLQLCVYNSSDGLPELRQEPVARFSSDYEFFIWLKRLCGRPSPWSWRGFLTRCGLRTVIGINYCKIELHPNDRASIDDEPSYPPYALRSSYQPTQAGDDDSSAPNTSSQGFSWFNPGVLADFYHNPSRLWKEHGTGANRFYVLKRFVRKLDGHLLYNGSGSLGYAMEVQEGPDLFRVMVLQTAMMFVAIIVGIICGVATGDVQNGCAIAACLAFLFKGIIQLLEKS</sequence>
<dbReference type="PANTHER" id="PTHR42678:SF11">
    <property type="entry name" value="AMIDASE FAMILY PROTEIN"/>
    <property type="match status" value="1"/>
</dbReference>
<dbReference type="PANTHER" id="PTHR42678">
    <property type="entry name" value="AMIDASE"/>
    <property type="match status" value="1"/>
</dbReference>
<dbReference type="RefSeq" id="XP_038742793.1">
    <property type="nucleotide sequence ID" value="XM_038891860.1"/>
</dbReference>
<name>A0A9P6LI83_9PEZI</name>
<evidence type="ECO:0000259" key="4">
    <source>
        <dbReference type="Pfam" id="PF01425"/>
    </source>
</evidence>
<reference evidence="5" key="2">
    <citation type="submission" date="2020-11" db="EMBL/GenBank/DDBJ databases">
        <title>Whole genome sequencing of Colletotrichum sp.</title>
        <authorList>
            <person name="Li H."/>
        </authorList>
    </citation>
    <scope>NUCLEOTIDE SEQUENCE</scope>
    <source>
        <strain evidence="5">CkLH20</strain>
    </source>
</reference>
<dbReference type="InterPro" id="IPR036928">
    <property type="entry name" value="AS_sf"/>
</dbReference>
<feature type="domain" description="Amidase" evidence="4">
    <location>
        <begin position="47"/>
        <end position="356"/>
    </location>
</feature>
<feature type="signal peptide" evidence="3">
    <location>
        <begin position="1"/>
        <end position="20"/>
    </location>
</feature>
<gene>
    <name evidence="5" type="ORF">CkaCkLH20_09145</name>
</gene>
<comment type="caution">
    <text evidence="5">The sequence shown here is derived from an EMBL/GenBank/DDBJ whole genome shotgun (WGS) entry which is preliminary data.</text>
</comment>
<proteinExistence type="predicted"/>
<keyword evidence="2" id="KW-0472">Membrane</keyword>
<dbReference type="Proteomes" id="UP000781932">
    <property type="component" value="Unassembled WGS sequence"/>
</dbReference>
<dbReference type="OrthoDB" id="566138at2759"/>
<feature type="transmembrane region" description="Helical" evidence="2">
    <location>
        <begin position="807"/>
        <end position="825"/>
    </location>
</feature>
<dbReference type="SUPFAM" id="SSF75304">
    <property type="entry name" value="Amidase signature (AS) enzymes"/>
    <property type="match status" value="1"/>
</dbReference>
<dbReference type="AlphaFoldDB" id="A0A9P6LI83"/>
<dbReference type="Gene3D" id="3.90.1300.10">
    <property type="entry name" value="Amidase signature (AS) domain"/>
    <property type="match status" value="1"/>
</dbReference>
<evidence type="ECO:0000313" key="6">
    <source>
        <dbReference type="Proteomes" id="UP000781932"/>
    </source>
</evidence>
<keyword evidence="2" id="KW-1133">Transmembrane helix</keyword>
<feature type="transmembrane region" description="Helical" evidence="2">
    <location>
        <begin position="1127"/>
        <end position="1145"/>
    </location>
</feature>
<keyword evidence="6" id="KW-1185">Reference proteome</keyword>
<feature type="region of interest" description="Disordered" evidence="1">
    <location>
        <begin position="842"/>
        <end position="885"/>
    </location>
</feature>
<feature type="chain" id="PRO_5040322586" evidence="3">
    <location>
        <begin position="21"/>
        <end position="1148"/>
    </location>
</feature>
<keyword evidence="2" id="KW-0812">Transmembrane</keyword>
<dbReference type="GeneID" id="62164934"/>
<dbReference type="EMBL" id="JAATWM020000032">
    <property type="protein sequence ID" value="KAF9873332.1"/>
    <property type="molecule type" value="Genomic_DNA"/>
</dbReference>
<evidence type="ECO:0000256" key="3">
    <source>
        <dbReference type="SAM" id="SignalP"/>
    </source>
</evidence>
<keyword evidence="3" id="KW-0732">Signal</keyword>
<dbReference type="Pfam" id="PF01425">
    <property type="entry name" value="Amidase"/>
    <property type="match status" value="1"/>
</dbReference>
<dbReference type="InterPro" id="IPR023631">
    <property type="entry name" value="Amidase_dom"/>
</dbReference>